<proteinExistence type="predicted"/>
<evidence type="ECO:0000313" key="4">
    <source>
        <dbReference type="Proteomes" id="UP000267430"/>
    </source>
</evidence>
<comment type="caution">
    <text evidence="3">The sequence shown here is derived from an EMBL/GenBank/DDBJ whole genome shotgun (WGS) entry which is preliminary data.</text>
</comment>
<organism evidence="3 4">
    <name type="scientific">Peribacillus cavernae</name>
    <dbReference type="NCBI Taxonomy" id="1674310"/>
    <lineage>
        <taxon>Bacteria</taxon>
        <taxon>Bacillati</taxon>
        <taxon>Bacillota</taxon>
        <taxon>Bacilli</taxon>
        <taxon>Bacillales</taxon>
        <taxon>Bacillaceae</taxon>
        <taxon>Peribacillus</taxon>
    </lineage>
</organism>
<dbReference type="SUPFAM" id="SSF53474">
    <property type="entry name" value="alpha/beta-Hydrolases"/>
    <property type="match status" value="1"/>
</dbReference>
<keyword evidence="1" id="KW-0812">Transmembrane</keyword>
<dbReference type="OrthoDB" id="9776685at2"/>
<dbReference type="PANTHER" id="PTHR43358:SF5">
    <property type="entry name" value="EXPORTED PROTEIN"/>
    <property type="match status" value="1"/>
</dbReference>
<evidence type="ECO:0000259" key="2">
    <source>
        <dbReference type="Pfam" id="PF12146"/>
    </source>
</evidence>
<keyword evidence="3" id="KW-0378">Hydrolase</keyword>
<dbReference type="InterPro" id="IPR022742">
    <property type="entry name" value="Hydrolase_4"/>
</dbReference>
<feature type="transmembrane region" description="Helical" evidence="1">
    <location>
        <begin position="6"/>
        <end position="23"/>
    </location>
</feature>
<dbReference type="RefSeq" id="WP_126866706.1">
    <property type="nucleotide sequence ID" value="NZ_JAUSTX010000006.1"/>
</dbReference>
<evidence type="ECO:0000313" key="3">
    <source>
        <dbReference type="EMBL" id="RUQ26524.1"/>
    </source>
</evidence>
<evidence type="ECO:0000256" key="1">
    <source>
        <dbReference type="SAM" id="Phobius"/>
    </source>
</evidence>
<dbReference type="PANTHER" id="PTHR43358">
    <property type="entry name" value="ALPHA/BETA-HYDROLASE"/>
    <property type="match status" value="1"/>
</dbReference>
<dbReference type="GO" id="GO:0016787">
    <property type="term" value="F:hydrolase activity"/>
    <property type="evidence" value="ECO:0007669"/>
    <property type="project" value="UniProtKB-KW"/>
</dbReference>
<dbReference type="InterPro" id="IPR029058">
    <property type="entry name" value="AB_hydrolase_fold"/>
</dbReference>
<keyword evidence="1" id="KW-1133">Transmembrane helix</keyword>
<reference evidence="3 4" key="1">
    <citation type="submission" date="2018-12" db="EMBL/GenBank/DDBJ databases">
        <title>Bacillus chawlae sp. nov., Bacillus glennii sp. nov., and Bacillus saganii sp. nov. Isolated from the Vehicle Assembly Building at Kennedy Space Center where the Viking Spacecraft were Assembled.</title>
        <authorList>
            <person name="Seuylemezian A."/>
            <person name="Vaishampayan P."/>
        </authorList>
    </citation>
    <scope>NUCLEOTIDE SEQUENCE [LARGE SCALE GENOMIC DNA]</scope>
    <source>
        <strain evidence="3 4">L5</strain>
    </source>
</reference>
<dbReference type="EMBL" id="RYZZ01000036">
    <property type="protein sequence ID" value="RUQ26524.1"/>
    <property type="molecule type" value="Genomic_DNA"/>
</dbReference>
<feature type="domain" description="Serine aminopeptidase S33" evidence="2">
    <location>
        <begin position="79"/>
        <end position="192"/>
    </location>
</feature>
<dbReference type="Pfam" id="PF12146">
    <property type="entry name" value="Hydrolase_4"/>
    <property type="match status" value="1"/>
</dbReference>
<accession>A0A433HDX3</accession>
<dbReference type="Proteomes" id="UP000267430">
    <property type="component" value="Unassembled WGS sequence"/>
</dbReference>
<sequence>MKKWFVIFGSIFAYIIGIGMYFSHRVLYMRKKEDEFIRNREITARRFIVSDFDLLPKEENWVSSLSGYKLKCVFIEPHETKKWVIICHGVTENKINSIKYMNIFIKHGFNAVIYDHRRHGGSGGRTSSYGHYEKFDLKAVVDELKRKKGSDITLGIHGESMGAATLLLYAGTIEDGADFYIADCPFSDFEAQLKHQLKKEVPLPAWMVLPIGNAFIHLRGGYRVKDISPIASVKNIKKPVLFIHSEPDDFIPASMTKELYKEKEGPKQLYIAKIGAHAQSYNENNKEYEEVIDRFLNDLVFPEENKIELT</sequence>
<dbReference type="Gene3D" id="3.40.50.1820">
    <property type="entry name" value="alpha/beta hydrolase"/>
    <property type="match status" value="1"/>
</dbReference>
<dbReference type="InterPro" id="IPR052920">
    <property type="entry name" value="DNA-binding_regulatory"/>
</dbReference>
<name>A0A433HDX3_9BACI</name>
<keyword evidence="4" id="KW-1185">Reference proteome</keyword>
<dbReference type="AlphaFoldDB" id="A0A433HDX3"/>
<gene>
    <name evidence="3" type="ORF">ELQ35_18705</name>
</gene>
<keyword evidence="1" id="KW-0472">Membrane</keyword>
<protein>
    <submittedName>
        <fullName evidence="3">Alpha/beta hydrolase</fullName>
    </submittedName>
</protein>